<organism evidence="2 3">
    <name type="scientific">Pelosinus baikalensis</name>
    <dbReference type="NCBI Taxonomy" id="2892015"/>
    <lineage>
        <taxon>Bacteria</taxon>
        <taxon>Bacillati</taxon>
        <taxon>Bacillota</taxon>
        <taxon>Negativicutes</taxon>
        <taxon>Selenomonadales</taxon>
        <taxon>Sporomusaceae</taxon>
        <taxon>Pelosinus</taxon>
    </lineage>
</organism>
<keyword evidence="1" id="KW-0472">Membrane</keyword>
<keyword evidence="1" id="KW-0812">Transmembrane</keyword>
<proteinExistence type="predicted"/>
<protein>
    <submittedName>
        <fullName evidence="2">Uncharacterized protein</fullName>
    </submittedName>
</protein>
<reference evidence="2" key="1">
    <citation type="submission" date="2021-11" db="EMBL/GenBank/DDBJ databases">
        <title>Description of a new species Pelosinus isolated from the bottom sediments of Lake Baikal.</title>
        <authorList>
            <person name="Zakharyuk A."/>
        </authorList>
    </citation>
    <scope>NUCLEOTIDE SEQUENCE</scope>
    <source>
        <strain evidence="2">Bkl1</strain>
    </source>
</reference>
<evidence type="ECO:0000313" key="3">
    <source>
        <dbReference type="Proteomes" id="UP001165492"/>
    </source>
</evidence>
<dbReference type="EMBL" id="JAJHJB010000081">
    <property type="protein sequence ID" value="MCC5468604.1"/>
    <property type="molecule type" value="Genomic_DNA"/>
</dbReference>
<feature type="transmembrane region" description="Helical" evidence="1">
    <location>
        <begin position="56"/>
        <end position="85"/>
    </location>
</feature>
<gene>
    <name evidence="2" type="ORF">LMF89_25025</name>
</gene>
<dbReference type="Proteomes" id="UP001165492">
    <property type="component" value="Unassembled WGS sequence"/>
</dbReference>
<keyword evidence="1" id="KW-1133">Transmembrane helix</keyword>
<name>A0ABS8HZK4_9FIRM</name>
<keyword evidence="3" id="KW-1185">Reference proteome</keyword>
<comment type="caution">
    <text evidence="2">The sequence shown here is derived from an EMBL/GenBank/DDBJ whole genome shotgun (WGS) entry which is preliminary data.</text>
</comment>
<feature type="transmembrane region" description="Helical" evidence="1">
    <location>
        <begin position="27"/>
        <end position="50"/>
    </location>
</feature>
<evidence type="ECO:0000313" key="2">
    <source>
        <dbReference type="EMBL" id="MCC5468604.1"/>
    </source>
</evidence>
<accession>A0ABS8HZK4</accession>
<sequence>MIVSATLRYITNVQNVIMSVRKIGINALSVIMTFIMTVIGMMNVSVLNVITNVTKIVISVLGVITIFIMTVSVINVIMTAVDIIVVKRPFRALFLCKKNNHVLVETWLQEYTVWRVSLKN</sequence>
<evidence type="ECO:0000256" key="1">
    <source>
        <dbReference type="SAM" id="Phobius"/>
    </source>
</evidence>